<organism evidence="1 2">
    <name type="scientific">Amycolatopsis alba DSM 44262</name>
    <dbReference type="NCBI Taxonomy" id="1125972"/>
    <lineage>
        <taxon>Bacteria</taxon>
        <taxon>Bacillati</taxon>
        <taxon>Actinomycetota</taxon>
        <taxon>Actinomycetes</taxon>
        <taxon>Pseudonocardiales</taxon>
        <taxon>Pseudonocardiaceae</taxon>
        <taxon>Amycolatopsis</taxon>
    </lineage>
</organism>
<dbReference type="OrthoDB" id="3711227at2"/>
<evidence type="ECO:0000313" key="1">
    <source>
        <dbReference type="EMBL" id="OXM47949.1"/>
    </source>
</evidence>
<reference evidence="1 2" key="1">
    <citation type="submission" date="2017-07" db="EMBL/GenBank/DDBJ databases">
        <title>Amycolatopsis alba DSM 44262 Genome sequencing and assembly.</title>
        <authorList>
            <person name="Kaur N."/>
            <person name="Mayilraj S."/>
        </authorList>
    </citation>
    <scope>NUCLEOTIDE SEQUENCE [LARGE SCALE GENOMIC DNA]</scope>
    <source>
        <strain evidence="1 2">DSM 44262</strain>
    </source>
</reference>
<sequence length="189" mass="20910">MAMNHATQDDYLLPCGRDVEQIWDRLDEVDAGRADAHELDCPHCRATRESLRVLRGLTQELVEDDAEPSPDLAGRIMFAVRAEVRRRDLVPLASPEPGEVRVSDQAVAAVLRFAADSVNGIRARRCRVIRTPDMTDAHTVDVELSVAIAHDFDSASLEVVRERVMAAAGARVGLRLARLDLTVEDIYDA</sequence>
<accession>A0A229RN79</accession>
<gene>
    <name evidence="1" type="ORF">CFP75_22885</name>
</gene>
<comment type="caution">
    <text evidence="1">The sequence shown here is derived from an EMBL/GenBank/DDBJ whole genome shotgun (WGS) entry which is preliminary data.</text>
</comment>
<keyword evidence="2" id="KW-1185">Reference proteome</keyword>
<dbReference type="Proteomes" id="UP000215563">
    <property type="component" value="Unassembled WGS sequence"/>
</dbReference>
<proteinExistence type="predicted"/>
<dbReference type="RefSeq" id="WP_020629294.1">
    <property type="nucleotide sequence ID" value="NZ_KB913032.1"/>
</dbReference>
<evidence type="ECO:0008006" key="3">
    <source>
        <dbReference type="Google" id="ProtNLM"/>
    </source>
</evidence>
<protein>
    <recommendedName>
        <fullName evidence="3">Asp23/Gls24 family protein</fullName>
    </recommendedName>
</protein>
<name>A0A229RN79_AMYAL</name>
<evidence type="ECO:0000313" key="2">
    <source>
        <dbReference type="Proteomes" id="UP000215563"/>
    </source>
</evidence>
<dbReference type="EMBL" id="NMQU01000068">
    <property type="protein sequence ID" value="OXM47949.1"/>
    <property type="molecule type" value="Genomic_DNA"/>
</dbReference>
<dbReference type="AlphaFoldDB" id="A0A229RN79"/>